<feature type="domain" description="HTH iclR-type" evidence="4">
    <location>
        <begin position="5"/>
        <end position="67"/>
    </location>
</feature>
<keyword evidence="2" id="KW-0238">DNA-binding</keyword>
<dbReference type="SMART" id="SM00346">
    <property type="entry name" value="HTH_ICLR"/>
    <property type="match status" value="1"/>
</dbReference>
<dbReference type="Pfam" id="PF01614">
    <property type="entry name" value="IclR_C"/>
    <property type="match status" value="1"/>
</dbReference>
<dbReference type="InterPro" id="IPR036388">
    <property type="entry name" value="WH-like_DNA-bd_sf"/>
</dbReference>
<accession>A0ABW3TT04</accession>
<keyword evidence="7" id="KW-1185">Reference proteome</keyword>
<dbReference type="Gene3D" id="1.10.10.10">
    <property type="entry name" value="Winged helix-like DNA-binding domain superfamily/Winged helix DNA-binding domain"/>
    <property type="match status" value="1"/>
</dbReference>
<evidence type="ECO:0000256" key="1">
    <source>
        <dbReference type="ARBA" id="ARBA00023015"/>
    </source>
</evidence>
<dbReference type="EMBL" id="JBHTLY010000005">
    <property type="protein sequence ID" value="MFD1202512.1"/>
    <property type="molecule type" value="Genomic_DNA"/>
</dbReference>
<dbReference type="InterPro" id="IPR050707">
    <property type="entry name" value="HTH_MetabolicPath_Reg"/>
</dbReference>
<dbReference type="RefSeq" id="WP_343960481.1">
    <property type="nucleotide sequence ID" value="NZ_BAAAKZ010000008.1"/>
</dbReference>
<keyword evidence="3" id="KW-0804">Transcription</keyword>
<dbReference type="Gene3D" id="3.30.450.40">
    <property type="match status" value="1"/>
</dbReference>
<comment type="caution">
    <text evidence="6">The sequence shown here is derived from an EMBL/GenBank/DDBJ whole genome shotgun (WGS) entry which is preliminary data.</text>
</comment>
<name>A0ABW3TT04_9MICO</name>
<dbReference type="InterPro" id="IPR036390">
    <property type="entry name" value="WH_DNA-bd_sf"/>
</dbReference>
<dbReference type="PROSITE" id="PS51077">
    <property type="entry name" value="HTH_ICLR"/>
    <property type="match status" value="1"/>
</dbReference>
<dbReference type="PROSITE" id="PS51078">
    <property type="entry name" value="ICLR_ED"/>
    <property type="match status" value="1"/>
</dbReference>
<dbReference type="InterPro" id="IPR014757">
    <property type="entry name" value="Tscrpt_reg_IclR_C"/>
</dbReference>
<dbReference type="Pfam" id="PF09339">
    <property type="entry name" value="HTH_IclR"/>
    <property type="match status" value="1"/>
</dbReference>
<dbReference type="InterPro" id="IPR005471">
    <property type="entry name" value="Tscrpt_reg_IclR_N"/>
</dbReference>
<dbReference type="SUPFAM" id="SSF55781">
    <property type="entry name" value="GAF domain-like"/>
    <property type="match status" value="1"/>
</dbReference>
<dbReference type="SUPFAM" id="SSF46785">
    <property type="entry name" value="Winged helix' DNA-binding domain"/>
    <property type="match status" value="1"/>
</dbReference>
<evidence type="ECO:0000313" key="7">
    <source>
        <dbReference type="Proteomes" id="UP001597181"/>
    </source>
</evidence>
<proteinExistence type="predicted"/>
<keyword evidence="1" id="KW-0805">Transcription regulation</keyword>
<dbReference type="InterPro" id="IPR029016">
    <property type="entry name" value="GAF-like_dom_sf"/>
</dbReference>
<sequence length="250" mass="27286">MAETLDSVERALSALLLFGADRREIGVTELAGLLGCSTSSAQRTIHTLTKMQFLRRDDERRVYRLGTGVLHLSRAWQRTASLASIARPVVTELSEHTGLTATFAIADHAHMRAVISVDGPEGPLRDYPMAGELFPAHVGAISKAFFAHLPRAQRDHYTSQRPLARYTAVTSMNPRELEAEFARIRELGYCVTRGEYDEQVSALAMPVKLGHEPLGSVSVSTLGELPDTAVLTEPVGLAARTIGQLLSRRG</sequence>
<dbReference type="Proteomes" id="UP001597181">
    <property type="component" value="Unassembled WGS sequence"/>
</dbReference>
<feature type="domain" description="IclR-ED" evidence="5">
    <location>
        <begin position="61"/>
        <end position="250"/>
    </location>
</feature>
<evidence type="ECO:0000259" key="5">
    <source>
        <dbReference type="PROSITE" id="PS51078"/>
    </source>
</evidence>
<dbReference type="PANTHER" id="PTHR30136:SF24">
    <property type="entry name" value="HTH-TYPE TRANSCRIPTIONAL REPRESSOR ALLR"/>
    <property type="match status" value="1"/>
</dbReference>
<reference evidence="7" key="1">
    <citation type="journal article" date="2019" name="Int. J. Syst. Evol. Microbiol.">
        <title>The Global Catalogue of Microorganisms (GCM) 10K type strain sequencing project: providing services to taxonomists for standard genome sequencing and annotation.</title>
        <authorList>
            <consortium name="The Broad Institute Genomics Platform"/>
            <consortium name="The Broad Institute Genome Sequencing Center for Infectious Disease"/>
            <person name="Wu L."/>
            <person name="Ma J."/>
        </authorList>
    </citation>
    <scope>NUCLEOTIDE SEQUENCE [LARGE SCALE GENOMIC DNA]</scope>
    <source>
        <strain evidence="7">CCUG 50213</strain>
    </source>
</reference>
<gene>
    <name evidence="6" type="ORF">ACFQ3U_11470</name>
</gene>
<evidence type="ECO:0000313" key="6">
    <source>
        <dbReference type="EMBL" id="MFD1202512.1"/>
    </source>
</evidence>
<protein>
    <submittedName>
        <fullName evidence="6">IclR family transcriptional regulator</fullName>
    </submittedName>
</protein>
<evidence type="ECO:0000259" key="4">
    <source>
        <dbReference type="PROSITE" id="PS51077"/>
    </source>
</evidence>
<evidence type="ECO:0000256" key="3">
    <source>
        <dbReference type="ARBA" id="ARBA00023163"/>
    </source>
</evidence>
<dbReference type="PANTHER" id="PTHR30136">
    <property type="entry name" value="HELIX-TURN-HELIX TRANSCRIPTIONAL REGULATOR, ICLR FAMILY"/>
    <property type="match status" value="1"/>
</dbReference>
<organism evidence="6 7">
    <name type="scientific">Leucobacter albus</name>
    <dbReference type="NCBI Taxonomy" id="272210"/>
    <lineage>
        <taxon>Bacteria</taxon>
        <taxon>Bacillati</taxon>
        <taxon>Actinomycetota</taxon>
        <taxon>Actinomycetes</taxon>
        <taxon>Micrococcales</taxon>
        <taxon>Microbacteriaceae</taxon>
        <taxon>Leucobacter</taxon>
    </lineage>
</organism>
<evidence type="ECO:0000256" key="2">
    <source>
        <dbReference type="ARBA" id="ARBA00023125"/>
    </source>
</evidence>